<dbReference type="GO" id="GO:0005829">
    <property type="term" value="C:cytosol"/>
    <property type="evidence" value="ECO:0007669"/>
    <property type="project" value="TreeGrafter"/>
</dbReference>
<evidence type="ECO:0000256" key="7">
    <source>
        <dbReference type="HAMAP-Rule" id="MF_00945"/>
    </source>
</evidence>
<dbReference type="SUPFAM" id="SSF50249">
    <property type="entry name" value="Nucleic acid-binding proteins"/>
    <property type="match status" value="1"/>
</dbReference>
<dbReference type="SMART" id="SM00316">
    <property type="entry name" value="S1"/>
    <property type="match status" value="1"/>
</dbReference>
<accession>A0A0G1SA34</accession>
<comment type="subunit">
    <text evidence="7">Monomer. Binds directly to the core enzyme of the DNA-dependent RNA polymerase and to nascent RNA.</text>
</comment>
<dbReference type="PANTHER" id="PTHR22648">
    <property type="entry name" value="TRANSCRIPTION TERMINATION FACTOR NUSA"/>
    <property type="match status" value="1"/>
</dbReference>
<dbReference type="SUPFAM" id="SSF69705">
    <property type="entry name" value="Transcription factor NusA, N-terminal domain"/>
    <property type="match status" value="1"/>
</dbReference>
<dbReference type="InterPro" id="IPR025249">
    <property type="entry name" value="TF_NusA_KH_1st"/>
</dbReference>
<dbReference type="GO" id="GO:0003677">
    <property type="term" value="F:DNA binding"/>
    <property type="evidence" value="ECO:0007669"/>
    <property type="project" value="InterPro"/>
</dbReference>
<keyword evidence="6 7" id="KW-0804">Transcription</keyword>
<gene>
    <name evidence="7" type="primary">nusA</name>
    <name evidence="10" type="ORF">UX53_C0019G0002</name>
</gene>
<dbReference type="GO" id="GO:0031564">
    <property type="term" value="P:transcription antitermination"/>
    <property type="evidence" value="ECO:0007669"/>
    <property type="project" value="UniProtKB-UniRule"/>
</dbReference>
<dbReference type="Pfam" id="PF13184">
    <property type="entry name" value="KH_NusA_1st"/>
    <property type="match status" value="1"/>
</dbReference>
<dbReference type="Pfam" id="PF26594">
    <property type="entry name" value="KH_NusA_2nd"/>
    <property type="match status" value="1"/>
</dbReference>
<evidence type="ECO:0000313" key="10">
    <source>
        <dbReference type="EMBL" id="KKU38958.1"/>
    </source>
</evidence>
<dbReference type="Gene3D" id="1.10.150.20">
    <property type="entry name" value="5' to 3' exonuclease, C-terminal subdomain"/>
    <property type="match status" value="1"/>
</dbReference>
<evidence type="ECO:0000256" key="6">
    <source>
        <dbReference type="ARBA" id="ARBA00023163"/>
    </source>
</evidence>
<evidence type="ECO:0000256" key="4">
    <source>
        <dbReference type="ARBA" id="ARBA00022884"/>
    </source>
</evidence>
<dbReference type="HAMAP" id="MF_00945_B">
    <property type="entry name" value="NusA_B"/>
    <property type="match status" value="1"/>
</dbReference>
<evidence type="ECO:0000313" key="11">
    <source>
        <dbReference type="Proteomes" id="UP000033818"/>
    </source>
</evidence>
<dbReference type="PANTHER" id="PTHR22648:SF0">
    <property type="entry name" value="TRANSCRIPTION TERMINATION_ANTITERMINATION PROTEIN NUSA"/>
    <property type="match status" value="1"/>
</dbReference>
<dbReference type="Gene3D" id="3.30.1480.10">
    <property type="entry name" value="NusA, N-terminal domain"/>
    <property type="match status" value="1"/>
</dbReference>
<feature type="domain" description="S1 motif" evidence="9">
    <location>
        <begin position="182"/>
        <end position="246"/>
    </location>
</feature>
<dbReference type="CDD" id="cd02134">
    <property type="entry name" value="KH-II_NusA_rpt1"/>
    <property type="match status" value="1"/>
</dbReference>
<proteinExistence type="inferred from homology"/>
<feature type="region of interest" description="Disordered" evidence="8">
    <location>
        <begin position="75"/>
        <end position="111"/>
    </location>
</feature>
<dbReference type="InterPro" id="IPR009019">
    <property type="entry name" value="KH_sf_prok-type"/>
</dbReference>
<dbReference type="AlphaFoldDB" id="A0A0G1SA34"/>
<comment type="subcellular location">
    <subcellularLocation>
        <location evidence="7">Cytoplasm</location>
    </subcellularLocation>
</comment>
<dbReference type="SUPFAM" id="SSF54814">
    <property type="entry name" value="Prokaryotic type KH domain (KH-domain type II)"/>
    <property type="match status" value="2"/>
</dbReference>
<keyword evidence="1 7" id="KW-0806">Transcription termination</keyword>
<organism evidence="10 11">
    <name type="scientific">Candidatus Azambacteria bacterium GW2011_GWB2_46_37</name>
    <dbReference type="NCBI Taxonomy" id="1618618"/>
    <lineage>
        <taxon>Bacteria</taxon>
        <taxon>Candidatus Azamiibacteriota</taxon>
    </lineage>
</organism>
<dbReference type="Pfam" id="PF08529">
    <property type="entry name" value="NusA_N"/>
    <property type="match status" value="1"/>
</dbReference>
<dbReference type="SMART" id="SM00322">
    <property type="entry name" value="KH"/>
    <property type="match status" value="1"/>
</dbReference>
<dbReference type="CDD" id="cd04455">
    <property type="entry name" value="S1_NusA"/>
    <property type="match status" value="1"/>
</dbReference>
<dbReference type="Proteomes" id="UP000033818">
    <property type="component" value="Unassembled WGS sequence"/>
</dbReference>
<dbReference type="InterPro" id="IPR013735">
    <property type="entry name" value="TF_NusA_N"/>
</dbReference>
<dbReference type="PATRIC" id="fig|1618618.3.peg.441"/>
<dbReference type="SUPFAM" id="SSF47794">
    <property type="entry name" value="Rad51 N-terminal domain-like"/>
    <property type="match status" value="1"/>
</dbReference>
<dbReference type="Gene3D" id="3.30.300.20">
    <property type="match status" value="2"/>
</dbReference>
<dbReference type="GO" id="GO:0003700">
    <property type="term" value="F:DNA-binding transcription factor activity"/>
    <property type="evidence" value="ECO:0007669"/>
    <property type="project" value="InterPro"/>
</dbReference>
<reference evidence="10 11" key="1">
    <citation type="journal article" date="2015" name="Nature">
        <title>rRNA introns, odd ribosomes, and small enigmatic genomes across a large radiation of phyla.</title>
        <authorList>
            <person name="Brown C.T."/>
            <person name="Hug L.A."/>
            <person name="Thomas B.C."/>
            <person name="Sharon I."/>
            <person name="Castelle C.J."/>
            <person name="Singh A."/>
            <person name="Wilkins M.J."/>
            <person name="Williams K.H."/>
            <person name="Banfield J.F."/>
        </authorList>
    </citation>
    <scope>NUCLEOTIDE SEQUENCE [LARGE SCALE GENOMIC DNA]</scope>
</reference>
<dbReference type="InterPro" id="IPR003583">
    <property type="entry name" value="Hlx-hairpin-Hlx_DNA-bd_motif"/>
</dbReference>
<sequence>MLDLKQFTSALAQISEEKGISPEKVLETIELAIAAAYKKEYGKKGQHIKAKIDPKTGQFTLSQLKLVVEESMLRIEEEEEAAEETGEGKKTSERKEEKEAKEEEFEEGAEKKIRFNPERHIMIEEAKKIKPDVQIGEELEFVLETKEEYGRIAAQTAKQVIIQRIREAERETVYNEYKDKEGQLVSGIVQRIEGRTVYVDIGRATGVMFPEEQIPTERYRLGQRLKFYVVSVSSEFKGPGIALSRVHRGLIEKLFELEVPEIVSGTVEIKSIAREAGSRSKIAVASTAEGVDPVGSCVGQRGTRVSAVISEIGGEKIDIIEWSADTSKFIAQSLSPAKVISVTLNGKKKEARVEVPEDQLSLAIGRGGQNVRLAAKLTGWGIDVAGYKPEEGAVKEGAEAVGAKLISELEGVGPKTQKLLEEAGYKTVDDLKSATAEDLEKIEGIGPKTAQKIIEQIK</sequence>
<evidence type="ECO:0000256" key="5">
    <source>
        <dbReference type="ARBA" id="ARBA00023015"/>
    </source>
</evidence>
<dbReference type="Pfam" id="PF00575">
    <property type="entry name" value="S1"/>
    <property type="match status" value="1"/>
</dbReference>
<dbReference type="GO" id="GO:0006281">
    <property type="term" value="P:DNA repair"/>
    <property type="evidence" value="ECO:0007669"/>
    <property type="project" value="InterPro"/>
</dbReference>
<comment type="caution">
    <text evidence="10">The sequence shown here is derived from an EMBL/GenBank/DDBJ whole genome shotgun (WGS) entry which is preliminary data.</text>
</comment>
<dbReference type="FunFam" id="3.30.300.20:FF:000005">
    <property type="entry name" value="Transcription termination/antitermination protein NusA"/>
    <property type="match status" value="1"/>
</dbReference>
<dbReference type="SMART" id="SM00278">
    <property type="entry name" value="HhH1"/>
    <property type="match status" value="2"/>
</dbReference>
<evidence type="ECO:0000256" key="3">
    <source>
        <dbReference type="ARBA" id="ARBA00022814"/>
    </source>
</evidence>
<dbReference type="GO" id="GO:0003723">
    <property type="term" value="F:RNA binding"/>
    <property type="evidence" value="ECO:0007669"/>
    <property type="project" value="UniProtKB-UniRule"/>
</dbReference>
<dbReference type="InterPro" id="IPR003029">
    <property type="entry name" value="S1_domain"/>
</dbReference>
<dbReference type="InterPro" id="IPR036555">
    <property type="entry name" value="NusA_N_sf"/>
</dbReference>
<keyword evidence="4 7" id="KW-0694">RNA-binding</keyword>
<keyword evidence="2 7" id="KW-0963">Cytoplasm</keyword>
<dbReference type="CDD" id="cd22529">
    <property type="entry name" value="KH-II_NusA_rpt2"/>
    <property type="match status" value="1"/>
</dbReference>
<evidence type="ECO:0000256" key="2">
    <source>
        <dbReference type="ARBA" id="ARBA00022490"/>
    </source>
</evidence>
<dbReference type="NCBIfam" id="TIGR01953">
    <property type="entry name" value="NusA"/>
    <property type="match status" value="1"/>
</dbReference>
<dbReference type="EMBL" id="LCMO01000019">
    <property type="protein sequence ID" value="KKU38958.1"/>
    <property type="molecule type" value="Genomic_DNA"/>
</dbReference>
<dbReference type="InterPro" id="IPR010213">
    <property type="entry name" value="TF_NusA"/>
</dbReference>
<protein>
    <recommendedName>
        <fullName evidence="7">Transcription termination/antitermination protein NusA</fullName>
    </recommendedName>
</protein>
<evidence type="ECO:0000259" key="9">
    <source>
        <dbReference type="PROSITE" id="PS50126"/>
    </source>
</evidence>
<dbReference type="InterPro" id="IPR058582">
    <property type="entry name" value="KH_NusA_2nd"/>
</dbReference>
<keyword evidence="5 7" id="KW-0805">Transcription regulation</keyword>
<keyword evidence="3 7" id="KW-0889">Transcription antitermination</keyword>
<dbReference type="Gene3D" id="2.40.50.140">
    <property type="entry name" value="Nucleic acid-binding proteins"/>
    <property type="match status" value="1"/>
</dbReference>
<feature type="compositionally biased region" description="Basic and acidic residues" evidence="8">
    <location>
        <begin position="86"/>
        <end position="101"/>
    </location>
</feature>
<comment type="similarity">
    <text evidence="7">Belongs to the NusA family.</text>
</comment>
<dbReference type="InterPro" id="IPR012340">
    <property type="entry name" value="NA-bd_OB-fold"/>
</dbReference>
<dbReference type="InterPro" id="IPR030842">
    <property type="entry name" value="TF_NusA_bacterial"/>
</dbReference>
<dbReference type="InterPro" id="IPR010995">
    <property type="entry name" value="DNA_repair_Rad51/TF_NusA_a-hlx"/>
</dbReference>
<dbReference type="PROSITE" id="PS50084">
    <property type="entry name" value="KH_TYPE_1"/>
    <property type="match status" value="1"/>
</dbReference>
<name>A0A0G1SA34_9BACT</name>
<dbReference type="GO" id="GO:0006353">
    <property type="term" value="P:DNA-templated transcription termination"/>
    <property type="evidence" value="ECO:0007669"/>
    <property type="project" value="UniProtKB-UniRule"/>
</dbReference>
<dbReference type="InterPro" id="IPR015946">
    <property type="entry name" value="KH_dom-like_a/b"/>
</dbReference>
<dbReference type="InterPro" id="IPR004087">
    <property type="entry name" value="KH_dom"/>
</dbReference>
<dbReference type="GO" id="GO:0000166">
    <property type="term" value="F:nucleotide binding"/>
    <property type="evidence" value="ECO:0007669"/>
    <property type="project" value="InterPro"/>
</dbReference>
<dbReference type="Pfam" id="PF14520">
    <property type="entry name" value="HHH_5"/>
    <property type="match status" value="1"/>
</dbReference>
<evidence type="ECO:0000256" key="8">
    <source>
        <dbReference type="SAM" id="MobiDB-lite"/>
    </source>
</evidence>
<comment type="function">
    <text evidence="7">Participates in both transcription termination and antitermination.</text>
</comment>
<dbReference type="PROSITE" id="PS50126">
    <property type="entry name" value="S1"/>
    <property type="match status" value="1"/>
</dbReference>
<feature type="compositionally biased region" description="Acidic residues" evidence="8">
    <location>
        <begin position="76"/>
        <end position="85"/>
    </location>
</feature>
<evidence type="ECO:0000256" key="1">
    <source>
        <dbReference type="ARBA" id="ARBA00022472"/>
    </source>
</evidence>
<dbReference type="FunFam" id="3.30.300.20:FF:000002">
    <property type="entry name" value="Transcription termination/antitermination protein NusA"/>
    <property type="match status" value="1"/>
</dbReference>